<reference evidence="14" key="1">
    <citation type="submission" date="2007-07" db="EMBL/GenBank/DDBJ databases">
        <title>PCAP assembly of the Caenorhabditis remanei genome.</title>
        <authorList>
            <consortium name="The Caenorhabditis remanei Sequencing Consortium"/>
            <person name="Wilson R.K."/>
        </authorList>
    </citation>
    <scope>NUCLEOTIDE SEQUENCE [LARGE SCALE GENOMIC DNA]</scope>
    <source>
        <strain evidence="14">PB4641</strain>
    </source>
</reference>
<dbReference type="AlphaFoldDB" id="E3M0K2"/>
<dbReference type="InterPro" id="IPR049636">
    <property type="entry name" value="HNF4-like_DBD"/>
</dbReference>
<dbReference type="PRINTS" id="PR00047">
    <property type="entry name" value="STROIDFINGER"/>
</dbReference>
<name>E3M0K2_CAERE</name>
<evidence type="ECO:0000256" key="1">
    <source>
        <dbReference type="ARBA" id="ARBA00004123"/>
    </source>
</evidence>
<dbReference type="eggNOG" id="KOG3575">
    <property type="taxonomic scope" value="Eukaryota"/>
</dbReference>
<comment type="subcellular location">
    <subcellularLocation>
        <location evidence="1 11">Nucleus</location>
    </subcellularLocation>
</comment>
<feature type="domain" description="Nuclear receptor" evidence="12">
    <location>
        <begin position="12"/>
        <end position="88"/>
    </location>
</feature>
<organism evidence="15">
    <name type="scientific">Caenorhabditis remanei</name>
    <name type="common">Caenorhabditis vulgaris</name>
    <dbReference type="NCBI Taxonomy" id="31234"/>
    <lineage>
        <taxon>Eukaryota</taxon>
        <taxon>Metazoa</taxon>
        <taxon>Ecdysozoa</taxon>
        <taxon>Nematoda</taxon>
        <taxon>Chromadorea</taxon>
        <taxon>Rhabditida</taxon>
        <taxon>Rhabditina</taxon>
        <taxon>Rhabditomorpha</taxon>
        <taxon>Rhabditoidea</taxon>
        <taxon>Rhabditidae</taxon>
        <taxon>Peloderinae</taxon>
        <taxon>Caenorhabditis</taxon>
    </lineage>
</organism>
<evidence type="ECO:0000313" key="14">
    <source>
        <dbReference type="EMBL" id="EFO87622.1"/>
    </source>
</evidence>
<evidence type="ECO:0000256" key="8">
    <source>
        <dbReference type="ARBA" id="ARBA00023163"/>
    </source>
</evidence>
<dbReference type="InterPro" id="IPR035500">
    <property type="entry name" value="NHR-like_dom_sf"/>
</dbReference>
<evidence type="ECO:0000256" key="10">
    <source>
        <dbReference type="ARBA" id="ARBA00023242"/>
    </source>
</evidence>
<dbReference type="Proteomes" id="UP000008281">
    <property type="component" value="Unassembled WGS sequence"/>
</dbReference>
<dbReference type="InterPro" id="IPR000536">
    <property type="entry name" value="Nucl_hrmn_rcpt_lig-bd"/>
</dbReference>
<dbReference type="SUPFAM" id="SSF57716">
    <property type="entry name" value="Glucocorticoid receptor-like (DNA-binding domain)"/>
    <property type="match status" value="1"/>
</dbReference>
<dbReference type="Gene3D" id="1.10.565.10">
    <property type="entry name" value="Retinoid X Receptor"/>
    <property type="match status" value="1"/>
</dbReference>
<dbReference type="CDD" id="cd06960">
    <property type="entry name" value="NR_DBD_HNF4A"/>
    <property type="match status" value="1"/>
</dbReference>
<dbReference type="GO" id="GO:0000978">
    <property type="term" value="F:RNA polymerase II cis-regulatory region sequence-specific DNA binding"/>
    <property type="evidence" value="ECO:0007669"/>
    <property type="project" value="InterPro"/>
</dbReference>
<dbReference type="InParanoid" id="E3M0K2"/>
<comment type="similarity">
    <text evidence="2 11">Belongs to the nuclear hormone receptor family.</text>
</comment>
<dbReference type="PANTHER" id="PTHR46397:SF2">
    <property type="entry name" value="NUCLEAR RECEPTOR DOMAIN-CONTAINING PROTEIN"/>
    <property type="match status" value="1"/>
</dbReference>
<evidence type="ECO:0000256" key="9">
    <source>
        <dbReference type="ARBA" id="ARBA00023170"/>
    </source>
</evidence>
<dbReference type="SMART" id="SM00399">
    <property type="entry name" value="ZnF_C4"/>
    <property type="match status" value="1"/>
</dbReference>
<dbReference type="SUPFAM" id="SSF48508">
    <property type="entry name" value="Nuclear receptor ligand-binding domain"/>
    <property type="match status" value="1"/>
</dbReference>
<dbReference type="PROSITE" id="PS51030">
    <property type="entry name" value="NUCLEAR_REC_DBD_2"/>
    <property type="match status" value="1"/>
</dbReference>
<dbReference type="FunCoup" id="E3M0K2">
    <property type="interactions" value="1101"/>
</dbReference>
<dbReference type="OMA" id="CLVCTIT"/>
<dbReference type="GO" id="GO:0005634">
    <property type="term" value="C:nucleus"/>
    <property type="evidence" value="ECO:0007669"/>
    <property type="project" value="UniProtKB-SubCell"/>
</dbReference>
<keyword evidence="15" id="KW-1185">Reference proteome</keyword>
<dbReference type="HOGENOM" id="CLU_066719_0_0_1"/>
<evidence type="ECO:0000256" key="7">
    <source>
        <dbReference type="ARBA" id="ARBA00023125"/>
    </source>
</evidence>
<keyword evidence="4 11" id="KW-0863">Zinc-finger</keyword>
<evidence type="ECO:0000259" key="12">
    <source>
        <dbReference type="PROSITE" id="PS51030"/>
    </source>
</evidence>
<dbReference type="GO" id="GO:0003700">
    <property type="term" value="F:DNA-binding transcription factor activity"/>
    <property type="evidence" value="ECO:0007669"/>
    <property type="project" value="InterPro"/>
</dbReference>
<keyword evidence="5 11" id="KW-0862">Zinc</keyword>
<keyword evidence="3 11" id="KW-0479">Metal-binding</keyword>
<accession>E3M0K2</accession>
<keyword evidence="10 11" id="KW-0539">Nucleus</keyword>
<dbReference type="SMART" id="SM00430">
    <property type="entry name" value="HOLI"/>
    <property type="match status" value="1"/>
</dbReference>
<dbReference type="Pfam" id="PF00104">
    <property type="entry name" value="Hormone_recep"/>
    <property type="match status" value="1"/>
</dbReference>
<dbReference type="Pfam" id="PF00105">
    <property type="entry name" value="zf-C4"/>
    <property type="match status" value="1"/>
</dbReference>
<sequence>MIAEIAQLRDDSKTCLVCTITENVRHHFGSTTCLACASFFRRTVSLNIQYICKQSNACPVSFAVRSGCRSCRFQNCLKAGMKTTMVRGKRDINKVRENMKQGNEMIIRDYATSSFETLHGFPGREEAEKPMENEEVLKLLNITADQLLEYYLELNEKEPCPLRKISFTSFFQLNQQNHFESTVICRSCPGTDLLNPEDVGILFQYTSFANLWIDALWDEIHIEEGKEEMFQKENQENEGMQRLFTDFLTHFYENVGIALRSLNLDIVEYAVLKSFVIWKLGVVDFSTTLKIVAQEHYLGSIVALTEYYKVYKKFQSKKFLTYQTEKNMDQFEIALRIADLTLLLGPIFNSYREMVNLYEKMQISMNRKMRMEM</sequence>
<keyword evidence="8 11" id="KW-0804">Transcription</keyword>
<feature type="domain" description="NR LBD" evidence="13">
    <location>
        <begin position="143"/>
        <end position="373"/>
    </location>
</feature>
<dbReference type="PROSITE" id="PS51843">
    <property type="entry name" value="NR_LBD"/>
    <property type="match status" value="1"/>
</dbReference>
<evidence type="ECO:0000313" key="15">
    <source>
        <dbReference type="Proteomes" id="UP000008281"/>
    </source>
</evidence>
<evidence type="ECO:0000256" key="3">
    <source>
        <dbReference type="ARBA" id="ARBA00022723"/>
    </source>
</evidence>
<dbReference type="OrthoDB" id="5837785at2759"/>
<keyword evidence="6 11" id="KW-0805">Transcription regulation</keyword>
<dbReference type="PROSITE" id="PS00031">
    <property type="entry name" value="NUCLEAR_REC_DBD_1"/>
    <property type="match status" value="1"/>
</dbReference>
<evidence type="ECO:0000256" key="2">
    <source>
        <dbReference type="ARBA" id="ARBA00005993"/>
    </source>
</evidence>
<dbReference type="Gene3D" id="3.30.50.10">
    <property type="entry name" value="Erythroid Transcription Factor GATA-1, subunit A"/>
    <property type="match status" value="1"/>
</dbReference>
<keyword evidence="7 11" id="KW-0238">DNA-binding</keyword>
<evidence type="ECO:0000259" key="13">
    <source>
        <dbReference type="PROSITE" id="PS51843"/>
    </source>
</evidence>
<dbReference type="EMBL" id="DS268420">
    <property type="protein sequence ID" value="EFO87622.1"/>
    <property type="molecule type" value="Genomic_DNA"/>
</dbReference>
<dbReference type="InterPro" id="IPR013088">
    <property type="entry name" value="Znf_NHR/GATA"/>
</dbReference>
<dbReference type="STRING" id="31234.E3M0K2"/>
<dbReference type="GO" id="GO:0008270">
    <property type="term" value="F:zinc ion binding"/>
    <property type="evidence" value="ECO:0007669"/>
    <property type="project" value="UniProtKB-KW"/>
</dbReference>
<gene>
    <name evidence="14" type="primary">Cre-dpr-1</name>
    <name evidence="14" type="ORF">CRE_05652</name>
</gene>
<keyword evidence="9 11" id="KW-0675">Receptor</keyword>
<dbReference type="PANTHER" id="PTHR46397">
    <property type="entry name" value="NUCLEAR HORMONE RECEPTOR FAMILY-RELATED"/>
    <property type="match status" value="1"/>
</dbReference>
<evidence type="ECO:0000256" key="4">
    <source>
        <dbReference type="ARBA" id="ARBA00022771"/>
    </source>
</evidence>
<proteinExistence type="inferred from homology"/>
<protein>
    <submittedName>
        <fullName evidence="14">CRE-DPR-1 protein</fullName>
    </submittedName>
</protein>
<evidence type="ECO:0000256" key="5">
    <source>
        <dbReference type="ARBA" id="ARBA00022833"/>
    </source>
</evidence>
<evidence type="ECO:0000256" key="6">
    <source>
        <dbReference type="ARBA" id="ARBA00023015"/>
    </source>
</evidence>
<evidence type="ECO:0000256" key="11">
    <source>
        <dbReference type="RuleBase" id="RU004334"/>
    </source>
</evidence>
<dbReference type="InterPro" id="IPR001628">
    <property type="entry name" value="Znf_hrmn_rcpt"/>
</dbReference>